<dbReference type="NCBIfam" id="NF008668">
    <property type="entry name" value="PRK11669.1"/>
    <property type="match status" value="1"/>
</dbReference>
<dbReference type="Proteomes" id="UP000887421">
    <property type="component" value="Chromosome"/>
</dbReference>
<dbReference type="EC" id="3.4.21.-" evidence="10"/>
<organism evidence="10 11">
    <name type="scientific">Phytopseudomonas seleniipraecipitans</name>
    <dbReference type="NCBI Taxonomy" id="640205"/>
    <lineage>
        <taxon>Bacteria</taxon>
        <taxon>Pseudomonadati</taxon>
        <taxon>Pseudomonadota</taxon>
        <taxon>Gammaproteobacteria</taxon>
        <taxon>Pseudomonadales</taxon>
        <taxon>Pseudomonadaceae</taxon>
        <taxon>Phytopseudomonas</taxon>
    </lineage>
</organism>
<evidence type="ECO:0000256" key="8">
    <source>
        <dbReference type="SAM" id="SignalP"/>
    </source>
</evidence>
<dbReference type="PANTHER" id="PTHR21581:SF26">
    <property type="entry name" value="D-ALANYL-D-ALANINE ENDOPEPTIDASE"/>
    <property type="match status" value="1"/>
</dbReference>
<feature type="domain" description="Peptidase S11 D-alanyl-D-alanine carboxypeptidase A N-terminal" evidence="9">
    <location>
        <begin position="27"/>
        <end position="256"/>
    </location>
</feature>
<dbReference type="InterPro" id="IPR018044">
    <property type="entry name" value="Peptidase_S11"/>
</dbReference>
<dbReference type="GO" id="GO:0016787">
    <property type="term" value="F:hydrolase activity"/>
    <property type="evidence" value="ECO:0007669"/>
    <property type="project" value="UniProtKB-KW"/>
</dbReference>
<evidence type="ECO:0000259" key="9">
    <source>
        <dbReference type="Pfam" id="PF00768"/>
    </source>
</evidence>
<evidence type="ECO:0000313" key="11">
    <source>
        <dbReference type="Proteomes" id="UP000887421"/>
    </source>
</evidence>
<keyword evidence="11" id="KW-1185">Reference proteome</keyword>
<dbReference type="InterPro" id="IPR001967">
    <property type="entry name" value="Peptidase_S11_N"/>
</dbReference>
<evidence type="ECO:0000256" key="5">
    <source>
        <dbReference type="ARBA" id="ARBA00022984"/>
    </source>
</evidence>
<sequence>MNIRRPLASVALACLFIVTPLVATAAAPAKQELASGSALLVDLTTDKILYSSNPDMVVPIASVTKLMTAMITLDAKLPLNEQLPVIIRDVHDMRGVFSRVRVGSEISRREMLLLTLMSSENRAASSLAHHYPGGVTAFVAAMNAKARALGMTQTRYVEPTGLSEHNVSSANDLVKLLKATRKYPLIGELSATPEKTVAFHKPNYTLGFRNTNALTRKAGWDVQLTKTGFTNRAGHCLVMRTTMGGKPVAFVVLDSFGKYTHMADASRLRKWVETGKVTPVAPAALAYKQQRATERQLQASQ</sequence>
<dbReference type="SUPFAM" id="SSF56601">
    <property type="entry name" value="beta-lactamase/transpeptidase-like"/>
    <property type="match status" value="1"/>
</dbReference>
<gene>
    <name evidence="10" type="primary">pbpG</name>
    <name evidence="10" type="ORF">D16iCDA_11915</name>
</gene>
<dbReference type="Pfam" id="PF00768">
    <property type="entry name" value="Peptidase_S11"/>
    <property type="match status" value="1"/>
</dbReference>
<keyword evidence="5" id="KW-0573">Peptidoglycan synthesis</keyword>
<dbReference type="PANTHER" id="PTHR21581">
    <property type="entry name" value="D-ALANYL-D-ALANINE CARBOXYPEPTIDASE"/>
    <property type="match status" value="1"/>
</dbReference>
<evidence type="ECO:0000256" key="3">
    <source>
        <dbReference type="ARBA" id="ARBA00022801"/>
    </source>
</evidence>
<evidence type="ECO:0000256" key="2">
    <source>
        <dbReference type="ARBA" id="ARBA00022729"/>
    </source>
</evidence>
<reference evidence="10" key="1">
    <citation type="submission" date="2021-05" db="EMBL/GenBank/DDBJ databases">
        <title>Complete genome sequence of Pseudomonas seleniipraecipitans strain D1-6.</title>
        <authorList>
            <person name="Lafi F."/>
            <person name="Eida A."/>
            <person name="Alam I."/>
            <person name="Hert H."/>
            <person name="Saad M."/>
        </authorList>
    </citation>
    <scope>NUCLEOTIDE SEQUENCE</scope>
    <source>
        <strain evidence="10">D1-6</strain>
    </source>
</reference>
<feature type="signal peptide" evidence="8">
    <location>
        <begin position="1"/>
        <end position="25"/>
    </location>
</feature>
<keyword evidence="6" id="KW-0961">Cell wall biogenesis/degradation</keyword>
<accession>A0ABY5J2W9</accession>
<dbReference type="RefSeq" id="WP_070882592.1">
    <property type="nucleotide sequence ID" value="NZ_CP076114.1"/>
</dbReference>
<feature type="chain" id="PRO_5045661378" evidence="8">
    <location>
        <begin position="26"/>
        <end position="301"/>
    </location>
</feature>
<keyword evidence="4" id="KW-0133">Cell shape</keyword>
<keyword evidence="3 10" id="KW-0378">Hydrolase</keyword>
<keyword evidence="2 8" id="KW-0732">Signal</keyword>
<proteinExistence type="inferred from homology"/>
<protein>
    <submittedName>
        <fullName evidence="10">D-alanyl-D-alanine endopeptidase</fullName>
        <ecNumber evidence="10">3.4.21.-</ecNumber>
    </submittedName>
</protein>
<dbReference type="InterPro" id="IPR012338">
    <property type="entry name" value="Beta-lactam/transpept-like"/>
</dbReference>
<evidence type="ECO:0000256" key="4">
    <source>
        <dbReference type="ARBA" id="ARBA00022960"/>
    </source>
</evidence>
<evidence type="ECO:0000256" key="7">
    <source>
        <dbReference type="RuleBase" id="RU004016"/>
    </source>
</evidence>
<dbReference type="EMBL" id="CP076114">
    <property type="protein sequence ID" value="UUD62407.1"/>
    <property type="molecule type" value="Genomic_DNA"/>
</dbReference>
<comment type="similarity">
    <text evidence="1 7">Belongs to the peptidase S11 family.</text>
</comment>
<evidence type="ECO:0000313" key="10">
    <source>
        <dbReference type="EMBL" id="UUD62407.1"/>
    </source>
</evidence>
<evidence type="ECO:0000256" key="1">
    <source>
        <dbReference type="ARBA" id="ARBA00007164"/>
    </source>
</evidence>
<dbReference type="Gene3D" id="3.40.710.10">
    <property type="entry name" value="DD-peptidase/beta-lactamase superfamily"/>
    <property type="match status" value="1"/>
</dbReference>
<dbReference type="PRINTS" id="PR00725">
    <property type="entry name" value="DADACBPTASE1"/>
</dbReference>
<name>A0ABY5J2W9_9GAMM</name>
<evidence type="ECO:0000256" key="6">
    <source>
        <dbReference type="ARBA" id="ARBA00023316"/>
    </source>
</evidence>